<organism evidence="2 3">
    <name type="scientific">Acanthosepion pharaonis</name>
    <name type="common">Pharaoh cuttlefish</name>
    <name type="synonym">Sepia pharaonis</name>
    <dbReference type="NCBI Taxonomy" id="158019"/>
    <lineage>
        <taxon>Eukaryota</taxon>
        <taxon>Metazoa</taxon>
        <taxon>Spiralia</taxon>
        <taxon>Lophotrochozoa</taxon>
        <taxon>Mollusca</taxon>
        <taxon>Cephalopoda</taxon>
        <taxon>Coleoidea</taxon>
        <taxon>Decapodiformes</taxon>
        <taxon>Sepiida</taxon>
        <taxon>Sepiina</taxon>
        <taxon>Sepiidae</taxon>
        <taxon>Acanthosepion</taxon>
    </lineage>
</organism>
<keyword evidence="1" id="KW-0812">Transmembrane</keyword>
<keyword evidence="3" id="KW-1185">Reference proteome</keyword>
<proteinExistence type="predicted"/>
<name>A0A812BCZ1_ACAPH</name>
<comment type="caution">
    <text evidence="2">The sequence shown here is derived from an EMBL/GenBank/DDBJ whole genome shotgun (WGS) entry which is preliminary data.</text>
</comment>
<feature type="transmembrane region" description="Helical" evidence="1">
    <location>
        <begin position="74"/>
        <end position="97"/>
    </location>
</feature>
<evidence type="ECO:0000256" key="1">
    <source>
        <dbReference type="SAM" id="Phobius"/>
    </source>
</evidence>
<feature type="transmembrane region" description="Helical" evidence="1">
    <location>
        <begin position="40"/>
        <end position="68"/>
    </location>
</feature>
<dbReference type="AlphaFoldDB" id="A0A812BCZ1"/>
<feature type="transmembrane region" description="Helical" evidence="1">
    <location>
        <begin position="12"/>
        <end position="33"/>
    </location>
</feature>
<accession>A0A812BCZ1</accession>
<evidence type="ECO:0000313" key="3">
    <source>
        <dbReference type="Proteomes" id="UP000597762"/>
    </source>
</evidence>
<gene>
    <name evidence="2" type="ORF">SPHA_16042</name>
</gene>
<dbReference type="Proteomes" id="UP000597762">
    <property type="component" value="Unassembled WGS sequence"/>
</dbReference>
<keyword evidence="1" id="KW-1133">Transmembrane helix</keyword>
<sequence>MTRDRHLNLSDISIKTLYISFYICLFRSNFVYFSFPIYPLYIYISIFLYIYLFSSIFCIFVTVFYIFVCYYLSYIWLFLPIYCIFLCFYLSFVYLTVPIYPSSYLLYIFLFASIFSMFVWSYVSYLLRFCPFPCFYLLLQPPVPHTEASFFREPLQSLLPKTLSTRQAADVASRYQLTLDPEDRITSTGSVASTNTLHFLESTYLVVCLVSVISCFRKAIIRSIY</sequence>
<evidence type="ECO:0000313" key="2">
    <source>
        <dbReference type="EMBL" id="CAE1226533.1"/>
    </source>
</evidence>
<dbReference type="EMBL" id="CAHIKZ030000560">
    <property type="protein sequence ID" value="CAE1226533.1"/>
    <property type="molecule type" value="Genomic_DNA"/>
</dbReference>
<feature type="transmembrane region" description="Helical" evidence="1">
    <location>
        <begin position="104"/>
        <end position="123"/>
    </location>
</feature>
<reference evidence="2" key="1">
    <citation type="submission" date="2021-01" db="EMBL/GenBank/DDBJ databases">
        <authorList>
            <person name="Li R."/>
            <person name="Bekaert M."/>
        </authorList>
    </citation>
    <scope>NUCLEOTIDE SEQUENCE</scope>
    <source>
        <strain evidence="2">Farmed</strain>
    </source>
</reference>
<protein>
    <submittedName>
        <fullName evidence="2">Uncharacterized protein</fullName>
    </submittedName>
</protein>
<keyword evidence="1" id="KW-0472">Membrane</keyword>